<sequence>MIFLLPWLMPLQPTEYVTIWGIFSRAGRMDCGLRIHEVKPWRITMRGYLPAGPAELQSSLVSIVPYLRPPFTLEKSKLLSIMLVDNLCQCAHMIGIPHEGRYAIPELDQQVKADGHSGGCSFPQVTFALPLDSTTWDCNSTSCIKPIQYTGESIEKLREKKPMNLAAIALACIWHCPSTNGCCPSRHSV</sequence>
<evidence type="ECO:0000313" key="2">
    <source>
        <dbReference type="Proteomes" id="UP001610444"/>
    </source>
</evidence>
<dbReference type="GeneID" id="98157042"/>
<accession>A0ABR4JGJ1</accession>
<reference evidence="1 2" key="1">
    <citation type="submission" date="2024-07" db="EMBL/GenBank/DDBJ databases">
        <title>Section-level genome sequencing and comparative genomics of Aspergillus sections Usti and Cavernicolus.</title>
        <authorList>
            <consortium name="Lawrence Berkeley National Laboratory"/>
            <person name="Nybo J.L."/>
            <person name="Vesth T.C."/>
            <person name="Theobald S."/>
            <person name="Frisvad J.C."/>
            <person name="Larsen T.O."/>
            <person name="Kjaerboelling I."/>
            <person name="Rothschild-Mancinelli K."/>
            <person name="Lyhne E.K."/>
            <person name="Kogle M.E."/>
            <person name="Barry K."/>
            <person name="Clum A."/>
            <person name="Na H."/>
            <person name="Ledsgaard L."/>
            <person name="Lin J."/>
            <person name="Lipzen A."/>
            <person name="Kuo A."/>
            <person name="Riley R."/>
            <person name="Mondo S."/>
            <person name="LaButti K."/>
            <person name="Haridas S."/>
            <person name="Pangalinan J."/>
            <person name="Salamov A.A."/>
            <person name="Simmons B.A."/>
            <person name="Magnuson J.K."/>
            <person name="Chen J."/>
            <person name="Drula E."/>
            <person name="Henrissat B."/>
            <person name="Wiebenga A."/>
            <person name="Lubbers R.J."/>
            <person name="Gomes A.C."/>
            <person name="Macurrencykelacurrency M.R."/>
            <person name="Stajich J."/>
            <person name="Grigoriev I.V."/>
            <person name="Mortensen U.H."/>
            <person name="De vries R.P."/>
            <person name="Baker S.E."/>
            <person name="Andersen M.R."/>
        </authorList>
    </citation>
    <scope>NUCLEOTIDE SEQUENCE [LARGE SCALE GENOMIC DNA]</scope>
    <source>
        <strain evidence="1 2">CBS 756.74</strain>
    </source>
</reference>
<organism evidence="1 2">
    <name type="scientific">Aspergillus pseudodeflectus</name>
    <dbReference type="NCBI Taxonomy" id="176178"/>
    <lineage>
        <taxon>Eukaryota</taxon>
        <taxon>Fungi</taxon>
        <taxon>Dikarya</taxon>
        <taxon>Ascomycota</taxon>
        <taxon>Pezizomycotina</taxon>
        <taxon>Eurotiomycetes</taxon>
        <taxon>Eurotiomycetidae</taxon>
        <taxon>Eurotiales</taxon>
        <taxon>Aspergillaceae</taxon>
        <taxon>Aspergillus</taxon>
        <taxon>Aspergillus subgen. Nidulantes</taxon>
    </lineage>
</organism>
<comment type="caution">
    <text evidence="1">The sequence shown here is derived from an EMBL/GenBank/DDBJ whole genome shotgun (WGS) entry which is preliminary data.</text>
</comment>
<dbReference type="RefSeq" id="XP_070893398.1">
    <property type="nucleotide sequence ID" value="XM_071041878.1"/>
</dbReference>
<name>A0ABR4JGJ1_9EURO</name>
<dbReference type="Proteomes" id="UP001610444">
    <property type="component" value="Unassembled WGS sequence"/>
</dbReference>
<proteinExistence type="predicted"/>
<gene>
    <name evidence="1" type="ORF">BJX68DRAFT_248197</name>
</gene>
<dbReference type="EMBL" id="JBFXLR010000077">
    <property type="protein sequence ID" value="KAL2839164.1"/>
    <property type="molecule type" value="Genomic_DNA"/>
</dbReference>
<evidence type="ECO:0000313" key="1">
    <source>
        <dbReference type="EMBL" id="KAL2839164.1"/>
    </source>
</evidence>
<keyword evidence="2" id="KW-1185">Reference proteome</keyword>
<protein>
    <submittedName>
        <fullName evidence="1">Uncharacterized protein</fullName>
    </submittedName>
</protein>